<protein>
    <submittedName>
        <fullName evidence="5">MerR family transcriptional regulator</fullName>
    </submittedName>
</protein>
<sequence length="138" mass="15208">MTSRALTIGQAARAAGVTRKAIRVYEAKGLLPRPERTLTGYRLFSQDDVALLTFIRRARALGLRLDDVHAVLDIRRGGQPPCDAVRDLLDVRIAEIDATVDDLLALRRSLAEARKAAENDRSCGEPSMVCSIIEKPRV</sequence>
<dbReference type="RefSeq" id="WP_345484615.1">
    <property type="nucleotide sequence ID" value="NZ_BAAAWU010000001.1"/>
</dbReference>
<dbReference type="PANTHER" id="PTHR30204:SF94">
    <property type="entry name" value="HEAVY METAL-DEPENDENT TRANSCRIPTIONAL REGULATOR HI_0293-RELATED"/>
    <property type="match status" value="1"/>
</dbReference>
<dbReference type="PRINTS" id="PR00040">
    <property type="entry name" value="HTHMERR"/>
</dbReference>
<keyword evidence="6" id="KW-1185">Reference proteome</keyword>
<dbReference type="InterPro" id="IPR047057">
    <property type="entry name" value="MerR_fam"/>
</dbReference>
<organism evidence="5 6">
    <name type="scientific">Streptomyces roseoviridis</name>
    <dbReference type="NCBI Taxonomy" id="67361"/>
    <lineage>
        <taxon>Bacteria</taxon>
        <taxon>Bacillati</taxon>
        <taxon>Actinomycetota</taxon>
        <taxon>Actinomycetes</taxon>
        <taxon>Kitasatosporales</taxon>
        <taxon>Streptomycetaceae</taxon>
        <taxon>Streptomyces</taxon>
    </lineage>
</organism>
<dbReference type="InterPro" id="IPR009061">
    <property type="entry name" value="DNA-bd_dom_put_sf"/>
</dbReference>
<keyword evidence="3" id="KW-0804">Transcription</keyword>
<dbReference type="Pfam" id="PF13411">
    <property type="entry name" value="MerR_1"/>
    <property type="match status" value="1"/>
</dbReference>
<dbReference type="SMART" id="SM00422">
    <property type="entry name" value="HTH_MERR"/>
    <property type="match status" value="1"/>
</dbReference>
<name>A0ABV5QTW8_9ACTN</name>
<evidence type="ECO:0000256" key="2">
    <source>
        <dbReference type="ARBA" id="ARBA00023125"/>
    </source>
</evidence>
<dbReference type="SUPFAM" id="SSF46955">
    <property type="entry name" value="Putative DNA-binding domain"/>
    <property type="match status" value="1"/>
</dbReference>
<dbReference type="PROSITE" id="PS50937">
    <property type="entry name" value="HTH_MERR_2"/>
    <property type="match status" value="1"/>
</dbReference>
<evidence type="ECO:0000256" key="1">
    <source>
        <dbReference type="ARBA" id="ARBA00023015"/>
    </source>
</evidence>
<dbReference type="EMBL" id="JBHMCT010000013">
    <property type="protein sequence ID" value="MFB9556940.1"/>
    <property type="molecule type" value="Genomic_DNA"/>
</dbReference>
<dbReference type="InterPro" id="IPR000551">
    <property type="entry name" value="MerR-type_HTH_dom"/>
</dbReference>
<dbReference type="Gene3D" id="1.10.1660.10">
    <property type="match status" value="1"/>
</dbReference>
<comment type="caution">
    <text evidence="5">The sequence shown here is derived from an EMBL/GenBank/DDBJ whole genome shotgun (WGS) entry which is preliminary data.</text>
</comment>
<evidence type="ECO:0000313" key="6">
    <source>
        <dbReference type="Proteomes" id="UP001589716"/>
    </source>
</evidence>
<evidence type="ECO:0000256" key="3">
    <source>
        <dbReference type="ARBA" id="ARBA00023163"/>
    </source>
</evidence>
<dbReference type="Proteomes" id="UP001589716">
    <property type="component" value="Unassembled WGS sequence"/>
</dbReference>
<accession>A0ABV5QTW8</accession>
<dbReference type="PROSITE" id="PS00552">
    <property type="entry name" value="HTH_MERR_1"/>
    <property type="match status" value="1"/>
</dbReference>
<evidence type="ECO:0000313" key="5">
    <source>
        <dbReference type="EMBL" id="MFB9556940.1"/>
    </source>
</evidence>
<keyword evidence="2" id="KW-0238">DNA-binding</keyword>
<keyword evidence="1" id="KW-0805">Transcription regulation</keyword>
<proteinExistence type="predicted"/>
<gene>
    <name evidence="5" type="ORF">ACFFTP_22445</name>
</gene>
<dbReference type="PANTHER" id="PTHR30204">
    <property type="entry name" value="REDOX-CYCLING DRUG-SENSING TRANSCRIPTIONAL ACTIVATOR SOXR"/>
    <property type="match status" value="1"/>
</dbReference>
<feature type="domain" description="HTH merR-type" evidence="4">
    <location>
        <begin position="5"/>
        <end position="74"/>
    </location>
</feature>
<reference evidence="5 6" key="1">
    <citation type="submission" date="2024-09" db="EMBL/GenBank/DDBJ databases">
        <authorList>
            <person name="Sun Q."/>
            <person name="Mori K."/>
        </authorList>
    </citation>
    <scope>NUCLEOTIDE SEQUENCE [LARGE SCALE GENOMIC DNA]</scope>
    <source>
        <strain evidence="5 6">JCM 4414</strain>
    </source>
</reference>
<evidence type="ECO:0000259" key="4">
    <source>
        <dbReference type="PROSITE" id="PS50937"/>
    </source>
</evidence>